<dbReference type="PANTHER" id="PTHR43777">
    <property type="entry name" value="MOLYBDENUM COFACTOR CYTIDYLYLTRANSFERASE"/>
    <property type="match status" value="1"/>
</dbReference>
<dbReference type="Proteomes" id="UP001230978">
    <property type="component" value="Chromosome"/>
</dbReference>
<protein>
    <submittedName>
        <fullName evidence="3">Nucleotidyltransferase family protein</fullName>
    </submittedName>
</protein>
<evidence type="ECO:0000313" key="4">
    <source>
        <dbReference type="Proteomes" id="UP001230978"/>
    </source>
</evidence>
<evidence type="ECO:0000259" key="2">
    <source>
        <dbReference type="Pfam" id="PF12804"/>
    </source>
</evidence>
<dbReference type="EMBL" id="CP124535">
    <property type="protein sequence ID" value="WGV16726.1"/>
    <property type="molecule type" value="Genomic_DNA"/>
</dbReference>
<dbReference type="PANTHER" id="PTHR43777:SF1">
    <property type="entry name" value="MOLYBDENUM COFACTOR CYTIDYLYLTRANSFERASE"/>
    <property type="match status" value="1"/>
</dbReference>
<keyword evidence="4" id="KW-1185">Reference proteome</keyword>
<dbReference type="CDD" id="cd04182">
    <property type="entry name" value="GT_2_like_f"/>
    <property type="match status" value="1"/>
</dbReference>
<dbReference type="InterPro" id="IPR029044">
    <property type="entry name" value="Nucleotide-diphossugar_trans"/>
</dbReference>
<keyword evidence="1" id="KW-0460">Magnesium</keyword>
<proteinExistence type="predicted"/>
<accession>A0ABY8Q797</accession>
<dbReference type="RefSeq" id="WP_281467358.1">
    <property type="nucleotide sequence ID" value="NZ_CP124535.1"/>
</dbReference>
<dbReference type="Pfam" id="PF12804">
    <property type="entry name" value="NTP_transf_3"/>
    <property type="match status" value="1"/>
</dbReference>
<evidence type="ECO:0000256" key="1">
    <source>
        <dbReference type="ARBA" id="ARBA00022842"/>
    </source>
</evidence>
<reference evidence="3 4" key="1">
    <citation type="submission" date="2023-04" db="EMBL/GenBank/DDBJ databases">
        <title>YMD61, complete Genome.</title>
        <authorList>
            <person name="Zhang J."/>
        </authorList>
    </citation>
    <scope>NUCLEOTIDE SEQUENCE [LARGE SCALE GENOMIC DNA]</scope>
    <source>
        <strain evidence="3 4">YMD61</strain>
    </source>
</reference>
<dbReference type="InterPro" id="IPR025877">
    <property type="entry name" value="MobA-like_NTP_Trfase"/>
</dbReference>
<dbReference type="SUPFAM" id="SSF53448">
    <property type="entry name" value="Nucleotide-diphospho-sugar transferases"/>
    <property type="match status" value="1"/>
</dbReference>
<sequence length="196" mass="20723">MNAHILLLAAGASSRMRGGDKLLEQVDGVAQLTRIARAALSTGLPVHVALPPDRPARQAALDGLAVHLVIVPDPSLGMAESLKAGLAALPPEAGCMLLLADLPDITAADLATLCDHWRAEPEAILRGAAADGTPGHPVCFPPDLRDDLMTLRGDEGARSVLVRHRARLRLIPLPDLHATADLDTPEDWAAWRAARK</sequence>
<name>A0ABY8Q797_9RHOB</name>
<evidence type="ECO:0000313" key="3">
    <source>
        <dbReference type="EMBL" id="WGV16726.1"/>
    </source>
</evidence>
<feature type="domain" description="MobA-like NTP transferase" evidence="2">
    <location>
        <begin position="6"/>
        <end position="164"/>
    </location>
</feature>
<organism evidence="3 4">
    <name type="scientific">Fuscovulum ytuae</name>
    <dbReference type="NCBI Taxonomy" id="3042299"/>
    <lineage>
        <taxon>Bacteria</taxon>
        <taxon>Pseudomonadati</taxon>
        <taxon>Pseudomonadota</taxon>
        <taxon>Alphaproteobacteria</taxon>
        <taxon>Rhodobacterales</taxon>
        <taxon>Paracoccaceae</taxon>
        <taxon>Fuscovulum</taxon>
    </lineage>
</organism>
<gene>
    <name evidence="3" type="ORF">QF092_02615</name>
</gene>
<dbReference type="Gene3D" id="3.90.550.10">
    <property type="entry name" value="Spore Coat Polysaccharide Biosynthesis Protein SpsA, Chain A"/>
    <property type="match status" value="1"/>
</dbReference>